<keyword evidence="2" id="KW-1185">Reference proteome</keyword>
<evidence type="ECO:0000313" key="1">
    <source>
        <dbReference type="EMBL" id="QSZ42375.1"/>
    </source>
</evidence>
<reference evidence="1" key="2">
    <citation type="submission" date="2021-04" db="EMBL/GenBank/DDBJ databases">
        <title>Isolation and characterization of a novel species of the genus Sulfurimonas.</title>
        <authorList>
            <person name="Fukui M."/>
        </authorList>
    </citation>
    <scope>NUCLEOTIDE SEQUENCE</scope>
    <source>
        <strain evidence="1">H1576</strain>
    </source>
</reference>
<evidence type="ECO:0000313" key="2">
    <source>
        <dbReference type="Proteomes" id="UP000671852"/>
    </source>
</evidence>
<protein>
    <submittedName>
        <fullName evidence="1">Uncharacterized protein</fullName>
    </submittedName>
</protein>
<organism evidence="1 2">
    <name type="scientific">Sulfurimonas aquatica</name>
    <dbReference type="NCBI Taxonomy" id="2672570"/>
    <lineage>
        <taxon>Bacteria</taxon>
        <taxon>Pseudomonadati</taxon>
        <taxon>Campylobacterota</taxon>
        <taxon>Epsilonproteobacteria</taxon>
        <taxon>Campylobacterales</taxon>
        <taxon>Sulfurimonadaceae</taxon>
        <taxon>Sulfurimonas</taxon>
    </lineage>
</organism>
<dbReference type="EMBL" id="CP046072">
    <property type="protein sequence ID" value="QSZ42375.1"/>
    <property type="molecule type" value="Genomic_DNA"/>
</dbReference>
<name>A0A975B1G8_9BACT</name>
<dbReference type="AlphaFoldDB" id="A0A975B1G8"/>
<dbReference type="Proteomes" id="UP000671852">
    <property type="component" value="Chromosome"/>
</dbReference>
<proteinExistence type="predicted"/>
<dbReference type="RefSeq" id="WP_207561191.1">
    <property type="nucleotide sequence ID" value="NZ_CP046072.1"/>
</dbReference>
<reference evidence="1" key="1">
    <citation type="submission" date="2019-11" db="EMBL/GenBank/DDBJ databases">
        <authorList>
            <person name="Kojima H."/>
        </authorList>
    </citation>
    <scope>NUCLEOTIDE SEQUENCE</scope>
    <source>
        <strain evidence="1">H1576</strain>
    </source>
</reference>
<accession>A0A975B1G8</accession>
<sequence>MLTLKIQNPEIEKIFLEGFSSNKEMFFDFVKENYNKMVLLKSLEKSAQQAKLQNSQELDETTLDDLIADVKNSSNS</sequence>
<gene>
    <name evidence="1" type="ORF">GJV85_09745</name>
</gene>
<dbReference type="KEGG" id="saqt:GJV85_09745"/>